<dbReference type="PANTHER" id="PTHR34819:SF3">
    <property type="entry name" value="CELL SURFACE PROTEIN"/>
    <property type="match status" value="1"/>
</dbReference>
<dbReference type="Pfam" id="PF01345">
    <property type="entry name" value="DUF11"/>
    <property type="match status" value="1"/>
</dbReference>
<feature type="domain" description="DUF7507" evidence="4">
    <location>
        <begin position="471"/>
        <end position="560"/>
    </location>
</feature>
<organism evidence="5 6">
    <name type="scientific">Litoreibacter albidus</name>
    <dbReference type="NCBI Taxonomy" id="670155"/>
    <lineage>
        <taxon>Bacteria</taxon>
        <taxon>Pseudomonadati</taxon>
        <taxon>Pseudomonadota</taxon>
        <taxon>Alphaproteobacteria</taxon>
        <taxon>Rhodobacterales</taxon>
        <taxon>Roseobacteraceae</taxon>
        <taxon>Litoreibacter</taxon>
    </lineage>
</organism>
<dbReference type="Gene3D" id="2.60.40.10">
    <property type="entry name" value="Immunoglobulins"/>
    <property type="match status" value="1"/>
</dbReference>
<dbReference type="PANTHER" id="PTHR34819">
    <property type="entry name" value="LARGE CYSTEINE-RICH PERIPLASMIC PROTEIN OMCB"/>
    <property type="match status" value="1"/>
</dbReference>
<feature type="domain" description="DUF7507" evidence="4">
    <location>
        <begin position="2953"/>
        <end position="3050"/>
    </location>
</feature>
<feature type="domain" description="DUF7507" evidence="4">
    <location>
        <begin position="1247"/>
        <end position="1354"/>
    </location>
</feature>
<feature type="domain" description="DUF7507" evidence="4">
    <location>
        <begin position="2338"/>
        <end position="2450"/>
    </location>
</feature>
<feature type="domain" description="DUF7507" evidence="4">
    <location>
        <begin position="691"/>
        <end position="786"/>
    </location>
</feature>
<feature type="domain" description="DUF7507" evidence="4">
    <location>
        <begin position="582"/>
        <end position="674"/>
    </location>
</feature>
<evidence type="ECO:0000259" key="3">
    <source>
        <dbReference type="Pfam" id="PF01345"/>
    </source>
</evidence>
<feature type="domain" description="DUF7507" evidence="4">
    <location>
        <begin position="1144"/>
        <end position="1233"/>
    </location>
</feature>
<keyword evidence="2" id="KW-0732">Signal</keyword>
<feature type="domain" description="DUF7507" evidence="4">
    <location>
        <begin position="3443"/>
        <end position="3555"/>
    </location>
</feature>
<evidence type="ECO:0000313" key="5">
    <source>
        <dbReference type="EMBL" id="SDW93842.1"/>
    </source>
</evidence>
<feature type="region of interest" description="Disordered" evidence="1">
    <location>
        <begin position="2443"/>
        <end position="2463"/>
    </location>
</feature>
<feature type="domain" description="DUF7507" evidence="4">
    <location>
        <begin position="930"/>
        <end position="1018"/>
    </location>
</feature>
<feature type="domain" description="DUF7507" evidence="4">
    <location>
        <begin position="3312"/>
        <end position="3419"/>
    </location>
</feature>
<dbReference type="InterPro" id="IPR001434">
    <property type="entry name" value="OmcB-like_DUF11"/>
</dbReference>
<feature type="region of interest" description="Disordered" evidence="1">
    <location>
        <begin position="3547"/>
        <end position="3571"/>
    </location>
</feature>
<feature type="domain" description="DUF7507" evidence="4">
    <location>
        <begin position="2722"/>
        <end position="2825"/>
    </location>
</feature>
<feature type="domain" description="DUF7507" evidence="4">
    <location>
        <begin position="1036"/>
        <end position="1123"/>
    </location>
</feature>
<feature type="compositionally biased region" description="Polar residues" evidence="1">
    <location>
        <begin position="784"/>
        <end position="811"/>
    </location>
</feature>
<dbReference type="Proteomes" id="UP000199441">
    <property type="component" value="Unassembled WGS sequence"/>
</dbReference>
<dbReference type="InterPro" id="IPR055354">
    <property type="entry name" value="DUF7507"/>
</dbReference>
<dbReference type="InterPro" id="IPR047589">
    <property type="entry name" value="DUF11_rpt"/>
</dbReference>
<evidence type="ECO:0000313" key="6">
    <source>
        <dbReference type="Proteomes" id="UP000199441"/>
    </source>
</evidence>
<feature type="region of interest" description="Disordered" evidence="1">
    <location>
        <begin position="3282"/>
        <end position="3303"/>
    </location>
</feature>
<dbReference type="InterPro" id="IPR051172">
    <property type="entry name" value="Chlamydia_OmcB"/>
</dbReference>
<evidence type="ECO:0000256" key="2">
    <source>
        <dbReference type="SAM" id="SignalP"/>
    </source>
</evidence>
<feature type="region of interest" description="Disordered" evidence="1">
    <location>
        <begin position="1337"/>
        <end position="1356"/>
    </location>
</feature>
<gene>
    <name evidence="5" type="ORF">SAMN04488001_2039</name>
</gene>
<feature type="domain" description="DUF7507" evidence="4">
    <location>
        <begin position="2079"/>
        <end position="2174"/>
    </location>
</feature>
<feature type="compositionally biased region" description="Low complexity" evidence="1">
    <location>
        <begin position="3282"/>
        <end position="3292"/>
    </location>
</feature>
<accession>A0A1H2XLT2</accession>
<feature type="chain" id="PRO_5011621666" evidence="2">
    <location>
        <begin position="34"/>
        <end position="4212"/>
    </location>
</feature>
<feature type="region of interest" description="Disordered" evidence="1">
    <location>
        <begin position="2574"/>
        <end position="2602"/>
    </location>
</feature>
<dbReference type="InterPro" id="IPR013783">
    <property type="entry name" value="Ig-like_fold"/>
</dbReference>
<feature type="domain" description="DUF7507" evidence="4">
    <location>
        <begin position="1965"/>
        <end position="2062"/>
    </location>
</feature>
<feature type="domain" description="DUF7507" evidence="4">
    <location>
        <begin position="359"/>
        <end position="458"/>
    </location>
</feature>
<feature type="region of interest" description="Disordered" evidence="1">
    <location>
        <begin position="2168"/>
        <end position="2192"/>
    </location>
</feature>
<feature type="domain" description="DUF7507" evidence="4">
    <location>
        <begin position="2199"/>
        <end position="2322"/>
    </location>
</feature>
<feature type="region of interest" description="Disordered" evidence="1">
    <location>
        <begin position="780"/>
        <end position="811"/>
    </location>
</feature>
<name>A0A1H2XLT2_9RHOB</name>
<feature type="signal peptide" evidence="2">
    <location>
        <begin position="1"/>
        <end position="33"/>
    </location>
</feature>
<dbReference type="SUPFAM" id="SSF117074">
    <property type="entry name" value="Hypothetical protein PA1324"/>
    <property type="match status" value="1"/>
</dbReference>
<dbReference type="NCBIfam" id="TIGR01451">
    <property type="entry name" value="B_ant_repeat"/>
    <property type="match status" value="9"/>
</dbReference>
<feature type="domain" description="DUF7507" evidence="4">
    <location>
        <begin position="1848"/>
        <end position="1947"/>
    </location>
</feature>
<dbReference type="Pfam" id="PF24346">
    <property type="entry name" value="DUF7507"/>
    <property type="match status" value="28"/>
</dbReference>
<keyword evidence="6" id="KW-1185">Reference proteome</keyword>
<proteinExistence type="predicted"/>
<evidence type="ECO:0000259" key="4">
    <source>
        <dbReference type="Pfam" id="PF24346"/>
    </source>
</evidence>
<feature type="region of interest" description="Disordered" evidence="1">
    <location>
        <begin position="3715"/>
        <end position="3747"/>
    </location>
</feature>
<feature type="domain" description="DUF7507" evidence="4">
    <location>
        <begin position="1371"/>
        <end position="1467"/>
    </location>
</feature>
<feature type="domain" description="DUF7507" evidence="4">
    <location>
        <begin position="238"/>
        <end position="341"/>
    </location>
</feature>
<sequence length="4212" mass="433313">MTTRTNRFATVKALVATSAIWAGLFGGAAPVEATTFTTTVPGTSITLPVGYPEAGGVAIVMTGVNGNIYYQFSDPANAFKGFNNSPNRPELGGNPFTVNDPIPLDCGYSSCRDYFGGDLARVDIRFSAYDGDTQPGGFDNNDITLRLNGYDVGSWSGFTTERTDDTGTSSFGFATGFGNNTFNTGWFASTDPGLMNSLLDTGPTGQTTIQVFDRDPNDNYWDFQRGPSLGNQDIKTVAPGMTIEKTASPTTYTEVGDVISYEFVLKNIGSVPISNVGVSDDKISAQGGSVTCDDNNIPDSPSGAPQPFQTICRGTYTIEQADIEAEQVVNIGTASGTPESGVLGDVTDTATVTGPAAVPAITLVKSTTLSAFGAAGTTVPYTFDVENTGNVTLTDVKVTDPKIPSLSCTVATMLPDATYQCSGNYTVLQSDVDNFAAGTQLRNDAEVTADAATGGVVSAPSFVLLDGPAANPSLTINKRALTASYDSVGDIVQYAFDVRNTGNVTFASAPTITDSLGIPVTCPTGPVAPNQLITCTAETAVTQPDIDAGKIDNTATAAITVAGVPLSETSTATVNATRTTGLTMVKRLAAASPASFDAGGETLSYEYVLTNTGNVTLDAVGVVDDKTTVSCPATEIAPMTSMTCTATYETLQSDVNDGGVTNKATASGTPRGDAVAIESDEQTLTVPAVQNPSLLLEKSAGAPTPSFSVGSTITYTFTVTNDGNVDNAGPITITDSKLGAPFECIAGPLLVTDAPQSCSRDYTLTAQDLTSGLVVNDATASGDGVTSPSDGATVSNSDTPEVTLTKSASPSPIPAGTTSVTYTFTVQNTGTAQLLRSSNPITINDPKVGAVDCSAQPLVLNAPFAIVPGGSFDCTATYTLTQAEIDAGEVVNTATASFPFNDGSGVQTVTSKASTAKTPIDENFLFTFTKSGPAAFTAVNETLNYTFDVENTGNVTIRSFVVTDDLISAISCPVTSLAPTESTTCTGAYNVTQADVDLGTVLNTASVTGSSASGSQLTLTSSSTATRAVQPTDRLLSVDKTANRTSFTAVGQEIIYAIEVTNDGLQTLTNLTVTDILDGAYSCNIPSLAPGVSSSACTFTHVITQDDIDAGEVVNLATASGAGADPKTSGLTVPGPARNASFTAVKDALSGYTVATDSVTYRFTVTNNGNVRIAGVEVSDRGQTCTSIGTLEPGEVDTSCEFTFPVTQDDVDQGSVTNTATVTGTGADGTPLTLNPQETVNGPIENAKLTVSKSEDDDSGNFGLPGTTEGFTISVTNAGNVTLENIAVTDTLIGLNCVVPTLAPGATALTCEPVGGGAAVPMTGTYTIQQSDVDRGSLTNTATASGTSKKGTTASGNAVVELDSPVQTRSLVVAKTSDLVGNFDTVGQTITYNYAVTNNGNVTLPNAVSVSDDKLSTVICDALPAGGLAPNDVVNCTATYDIVQADIDRGFITNTASATTSSTAGTITSPDAILTINSDQNFALTLDKRLKSTSAASFAAKDETLTYEYLVTNSGNTTITDDITVNDDRFGTDLVCSVVDLAPTEVATCEQPYTTTQGDVNDGEVTNIAQAYIGPDLANATTVSNTDSVTVPALRNPLLVVEKRFLSATGPVGNEGFFENQELSYEFEVTNDGNVSIAIDAATLINDPKLGPYTCVGASGAAAVPAVLEPTESYTCVGATYTVTANDIDLGSAVNVATARGTLPDGGPIVSASSSTKYPLDASPAVSVLKRTEPASGVTFAAVGDTINYVYEVTNTGNVDLSSPGTITDDKFPGVAIPCVDPSGGVFSRLELEPAEIAICTQTYTVTQEDLDRGSVTNVASALTEFGGDPVQSEPQTLKVDGDVEALVALTKEVSPATAASAGDTLTYTLTATASGNQTILGASISDPLIPSLACTQGANSVTSADLDPNGDPLICTGTVTVTQAMIDNQEVRNTASVRGAAPNGDIKTADALNVLAVDMPNDELTVTKRISPEPINGTDPAYTQPGQVVTFVIEVENTGNITVDNIEVTDDLISGTCDVGTLAPGKSDNSCVFTITVQQPEVDAGSFTNTATATGTPRAGAGPTTGQGDVLVVGPPAEPSLSFNKSANVTGFTTAGETITYTFTVANTGNVTLFTQPFVTDTAIQADPFACGTIPAGGLAPQAFVSCTRDYIVTQADVDAGSITNTASVENDESPVPAPTPADPTPQASSVTINATRTPGVSLTKTPSITADAKVDDEIVYTYRVTNTGNVTLTDVTVSDTHASAGGSSALTIAGDVQVVDAGIAGNSTDAAANGVWDSLAPGDAVEFTARYTVTQADVDAKQVLSNTASVSTTSPAGTTAPTDSTTVNVPVEATTAAIVVEKTVLSSEGSAAGDLVTFQIDVRNAGNVTLDAPTLDDDLTRNGGAALSLTTQPQLTSGNNAPAATLDVGETWTYLATYRLEQADVDAGGIDNTVLVTTAAPDNTPVQDRSGNGLPGGDDSPTPFDIDVTPAISSVKTITSNTVAVDGVVTFAITVSNDGNVTLNSVNVVDTLTRNDDANTVLALDAALVFAGADKGSAVGTLLPGEVATYTGRYTLKQDDIDAGGISNSAAVSGTPLNGVPVTDTSDDGDTGAGDTGNDPTVLVIPEDRKISLVKKLVDGEDESFTEDGHVLRYEFVVTNDSNVTLTDTITITDALITDAGGTITCPAPPVAPMASVSCFGDYTVLQSDVDAGGVNNSATATSGATTSPEATLNVPAIQTPKMELLKEAEEVRPEDFFTTAKITYTYTVTNTGNVTIFDPITVTDNLIDTVVCPTPFPAEGIAPEGTYICEAEYEVTAEDVDIGQVTNRASASDGATISPTVTETIPDAATPLLEITKVAEDGATFSEVGDPIKYTFSVFNAGTRAFASVVTVYDDRIGEIVCFDPDADPANDPDFRPGETLTCEGTYRATQVDLDAGEVTNEAYAQTLFGENDTPLSSAPMSVTVDADLTPELSFTKVAAPNPSGPAGTDVTYTFTVTNTGNQTLKTVSVTDVDFFPTLSCSTPELLRGESLECEATYTISQDDVDAGKVENTATVKALTPLGTELSETATETTVTPTPNPLMSVVKSANVSPFGAVGTSVTYTFDVKNDGNVTLFNVAVDDSLDDGPACEIARLDVGTTDDSCTFTLEVTQEMVDAGSLSNTVNVTAKDQLGNDADATATITTDGPTRAPALEATKVANFTGVEVDDVISYTVRVENTGNVTLDDVALTDTMTRNLNGRVVTLDNPLALDATSDTDGDGRLDVDETWVYTATYTLTQADLNAQGVSNSVVAAAVGPDDVAVNDTSDNGNDGDGNTEDDKTVVSITSEPRLVVTKEVVSAGALAGEDVVFRITAANTGNVDIDEVTITDQLTRADGATLALTSGPTPVGDGTFIGAGTQVIWNATYTLTQDDIDAGGISNTATVAGTGPDDEVVSDISADNDPFDGDVDQDPTVVVIPAAPAIDVVKRLVSADEPFAGGLVEFAIEVTNTGNVSVSNVALAENLRRADDVALTPTSLTFSNATLDSAEGTLLPTEVATYAVTYILTQEDVDAGGVSNSVTVTATANTPTGDALSDVSRDDDPNDGNDVDDPTVAVIEAAPSNDFTKVASVPVNLFPMVYQVTFTLTATNTGNVTQSSYQIVDDLSGFEGSAEVLRDAPFGITVRANGFTDGGANAAYDGAGTSTTLSGTPTLAPGETGTVEIDVIYSTEGAGVPGLNVANLTTDLLTAPQDASAGVSVTDSDGDGVPDTLESSTADRDGDGVADADDYDPTGYFYCQDDGRILSGGSVSVTGPAGTQTGVGTSNFITIVKDGTDGEFQFFATRAGTYTITPTYPASGVASTSRLANPALDATSLLPANPASIGSSEFGATDRLADFTAGANPFYLSFVLEAGDPFILNNNIPMENCAGTPDLQATKVADRDAAVFGEAVNFSLTFTNNTPSTVTNATLVDVLPAGMLYTPNTARVDGALVEPNATGLRLEWPGLTVAPAQTITLTLSARVVANGSYGELTNRGFLANAAGNPISNVATATVRVEPEHVFDCSDIIGKVFDDKNQNGYQDQGEPGLAGVRLATVKGQLITTDAHGRYHVPCAELPKDIGSNFTLKLDTRTLPTGYRVTTENPRVIRVTAGKFAKLNFGAALSNVVDIDLTREAFVGATSEPSPALEKGVEGLIARIKSTPSVLRLSYILRDESNKLANARLKAVEALVRDRWRGAGRYKLNIERSIKRVQ</sequence>
<dbReference type="STRING" id="670155.SAMN04488001_2039"/>
<feature type="domain" description="DUF7507" evidence="4">
    <location>
        <begin position="2612"/>
        <end position="2712"/>
    </location>
</feature>
<reference evidence="6" key="1">
    <citation type="submission" date="2016-10" db="EMBL/GenBank/DDBJ databases">
        <authorList>
            <person name="Varghese N."/>
            <person name="Submissions S."/>
        </authorList>
    </citation>
    <scope>NUCLEOTIDE SEQUENCE [LARGE SCALE GENOMIC DNA]</scope>
    <source>
        <strain evidence="6">DSM 26922</strain>
    </source>
</reference>
<feature type="domain" description="DUF7507" evidence="4">
    <location>
        <begin position="1620"/>
        <end position="1711"/>
    </location>
</feature>
<feature type="domain" description="DUF7507" evidence="4">
    <location>
        <begin position="1490"/>
        <end position="1573"/>
    </location>
</feature>
<feature type="domain" description="DUF7507" evidence="4">
    <location>
        <begin position="799"/>
        <end position="906"/>
    </location>
</feature>
<dbReference type="RefSeq" id="WP_170833444.1">
    <property type="nucleotide sequence ID" value="NZ_FNOI01000003.1"/>
</dbReference>
<feature type="domain" description="DUF7507" evidence="4">
    <location>
        <begin position="2471"/>
        <end position="2586"/>
    </location>
</feature>
<feature type="domain" description="DUF7507" evidence="4">
    <location>
        <begin position="1723"/>
        <end position="1832"/>
    </location>
</feature>
<protein>
    <submittedName>
        <fullName evidence="5">Conserved repeat domain-containing protein</fullName>
    </submittedName>
</protein>
<feature type="domain" description="DUF7507" evidence="4">
    <location>
        <begin position="2834"/>
        <end position="2930"/>
    </location>
</feature>
<dbReference type="EMBL" id="FNOI01000003">
    <property type="protein sequence ID" value="SDW93842.1"/>
    <property type="molecule type" value="Genomic_DNA"/>
</dbReference>
<feature type="domain" description="DUF11" evidence="3">
    <location>
        <begin position="3894"/>
        <end position="4013"/>
    </location>
</feature>
<feature type="domain" description="DUF7507" evidence="4">
    <location>
        <begin position="3063"/>
        <end position="3158"/>
    </location>
</feature>
<evidence type="ECO:0000256" key="1">
    <source>
        <dbReference type="SAM" id="MobiDB-lite"/>
    </source>
</evidence>
<feature type="compositionally biased region" description="Polar residues" evidence="1">
    <location>
        <begin position="2443"/>
        <end position="2452"/>
    </location>
</feature>
<feature type="domain" description="DUF7507" evidence="4">
    <location>
        <begin position="3173"/>
        <end position="3287"/>
    </location>
</feature>